<protein>
    <submittedName>
        <fullName evidence="3">Uncharacterized protein</fullName>
    </submittedName>
</protein>
<accession>A0A915JRX6</accession>
<feature type="region of interest" description="Disordered" evidence="1">
    <location>
        <begin position="1"/>
        <end position="23"/>
    </location>
</feature>
<dbReference type="Proteomes" id="UP000887565">
    <property type="component" value="Unplaced"/>
</dbReference>
<name>A0A915JRX6_ROMCU</name>
<organism evidence="2 3">
    <name type="scientific">Romanomermis culicivorax</name>
    <name type="common">Nematode worm</name>
    <dbReference type="NCBI Taxonomy" id="13658"/>
    <lineage>
        <taxon>Eukaryota</taxon>
        <taxon>Metazoa</taxon>
        <taxon>Ecdysozoa</taxon>
        <taxon>Nematoda</taxon>
        <taxon>Enoplea</taxon>
        <taxon>Dorylaimia</taxon>
        <taxon>Mermithida</taxon>
        <taxon>Mermithoidea</taxon>
        <taxon>Mermithidae</taxon>
        <taxon>Romanomermis</taxon>
    </lineage>
</organism>
<evidence type="ECO:0000256" key="1">
    <source>
        <dbReference type="SAM" id="MobiDB-lite"/>
    </source>
</evidence>
<proteinExistence type="predicted"/>
<dbReference type="AlphaFoldDB" id="A0A915JRX6"/>
<reference evidence="3" key="1">
    <citation type="submission" date="2022-11" db="UniProtKB">
        <authorList>
            <consortium name="WormBaseParasite"/>
        </authorList>
    </citation>
    <scope>IDENTIFICATION</scope>
</reference>
<dbReference type="WBParaSite" id="nRc.2.0.1.t28834-RA">
    <property type="protein sequence ID" value="nRc.2.0.1.t28834-RA"/>
    <property type="gene ID" value="nRc.2.0.1.g28834"/>
</dbReference>
<evidence type="ECO:0000313" key="2">
    <source>
        <dbReference type="Proteomes" id="UP000887565"/>
    </source>
</evidence>
<evidence type="ECO:0000313" key="3">
    <source>
        <dbReference type="WBParaSite" id="nRc.2.0.1.t28834-RA"/>
    </source>
</evidence>
<keyword evidence="2" id="KW-1185">Reference proteome</keyword>
<sequence length="68" mass="7763">MKKSSKPKLTVWKQPVRRPKSTSLPLELTKEINRQQITNMEETIDQVAKKFANSGDDSDQSQTMDIDA</sequence>